<protein>
    <submittedName>
        <fullName evidence="1">Uncharacterized protein</fullName>
    </submittedName>
</protein>
<evidence type="ECO:0000313" key="2">
    <source>
        <dbReference type="Proteomes" id="UP000295281"/>
    </source>
</evidence>
<accession>A0A4R6V3M8</accession>
<keyword evidence="2" id="KW-1185">Reference proteome</keyword>
<organism evidence="1 2">
    <name type="scientific">Actinorugispora endophytica</name>
    <dbReference type="NCBI Taxonomy" id="1605990"/>
    <lineage>
        <taxon>Bacteria</taxon>
        <taxon>Bacillati</taxon>
        <taxon>Actinomycetota</taxon>
        <taxon>Actinomycetes</taxon>
        <taxon>Streptosporangiales</taxon>
        <taxon>Nocardiopsidaceae</taxon>
        <taxon>Actinorugispora</taxon>
    </lineage>
</organism>
<dbReference type="EMBL" id="SNYN01000001">
    <property type="protein sequence ID" value="TDQ54773.1"/>
    <property type="molecule type" value="Genomic_DNA"/>
</dbReference>
<name>A0A4R6V3M8_9ACTN</name>
<reference evidence="1 2" key="1">
    <citation type="submission" date="2019-03" db="EMBL/GenBank/DDBJ databases">
        <title>Genomic Encyclopedia of Type Strains, Phase IV (KMG-IV): sequencing the most valuable type-strain genomes for metagenomic binning, comparative biology and taxonomic classification.</title>
        <authorList>
            <person name="Goeker M."/>
        </authorList>
    </citation>
    <scope>NUCLEOTIDE SEQUENCE [LARGE SCALE GENOMIC DNA]</scope>
    <source>
        <strain evidence="1 2">DSM 46770</strain>
    </source>
</reference>
<gene>
    <name evidence="1" type="ORF">EV190_10189</name>
</gene>
<comment type="caution">
    <text evidence="1">The sequence shown here is derived from an EMBL/GenBank/DDBJ whole genome shotgun (WGS) entry which is preliminary data.</text>
</comment>
<evidence type="ECO:0000313" key="1">
    <source>
        <dbReference type="EMBL" id="TDQ54773.1"/>
    </source>
</evidence>
<sequence length="41" mass="4562">MVTVDFCTEVIRTPMSHADILLIVSEYFITRMGASVFIPAS</sequence>
<proteinExistence type="predicted"/>
<dbReference type="AlphaFoldDB" id="A0A4R6V3M8"/>
<dbReference type="Proteomes" id="UP000295281">
    <property type="component" value="Unassembled WGS sequence"/>
</dbReference>